<dbReference type="GO" id="GO:0019867">
    <property type="term" value="C:outer membrane"/>
    <property type="evidence" value="ECO:0007669"/>
    <property type="project" value="InterPro"/>
</dbReference>
<dbReference type="OrthoDB" id="9771071at2"/>
<keyword evidence="5" id="KW-1185">Reference proteome</keyword>
<protein>
    <submittedName>
        <fullName evidence="4">Surface antigen (D15)</fullName>
    </submittedName>
</protein>
<proteinExistence type="predicted"/>
<evidence type="ECO:0000313" key="4">
    <source>
        <dbReference type="EMBL" id="AEA44104.1"/>
    </source>
</evidence>
<comment type="subcellular location">
    <subcellularLocation>
        <location evidence="1">Membrane</location>
    </subcellularLocation>
</comment>
<dbReference type="STRING" id="755732.Fluta_2118"/>
<organism evidence="4 5">
    <name type="scientific">Fluviicola taffensis (strain DSM 16823 / NCIMB 13979 / RW262)</name>
    <dbReference type="NCBI Taxonomy" id="755732"/>
    <lineage>
        <taxon>Bacteria</taxon>
        <taxon>Pseudomonadati</taxon>
        <taxon>Bacteroidota</taxon>
        <taxon>Flavobacteriia</taxon>
        <taxon>Flavobacteriales</taxon>
        <taxon>Crocinitomicaceae</taxon>
        <taxon>Fluviicola</taxon>
    </lineage>
</organism>
<dbReference type="eggNOG" id="COG0729">
    <property type="taxonomic scope" value="Bacteria"/>
</dbReference>
<feature type="domain" description="Bacterial surface antigen (D15)" evidence="3">
    <location>
        <begin position="188"/>
        <end position="358"/>
    </location>
</feature>
<reference evidence="5" key="2">
    <citation type="submission" date="2011-02" db="EMBL/GenBank/DDBJ databases">
        <title>The complete genome of Fluviicola taffensis DSM 16823.</title>
        <authorList>
            <consortium name="US DOE Joint Genome Institute (JGI-PGF)"/>
            <person name="Lucas S."/>
            <person name="Copeland A."/>
            <person name="Lapidus A."/>
            <person name="Bruce D."/>
            <person name="Goodwin L."/>
            <person name="Pitluck S."/>
            <person name="Kyrpides N."/>
            <person name="Mavromatis K."/>
            <person name="Ivanova N."/>
            <person name="Mikhailova N."/>
            <person name="Pagani I."/>
            <person name="Chertkov O."/>
            <person name="Detter J.C."/>
            <person name="Han C."/>
            <person name="Tapia R."/>
            <person name="Land M."/>
            <person name="Hauser L."/>
            <person name="Markowitz V."/>
            <person name="Cheng J.-F."/>
            <person name="Hugenholtz P."/>
            <person name="Woyke T."/>
            <person name="Wu D."/>
            <person name="Tindall B."/>
            <person name="Pomrenke H.G."/>
            <person name="Brambilla E."/>
            <person name="Klenk H.-P."/>
            <person name="Eisen J.A."/>
        </authorList>
    </citation>
    <scope>NUCLEOTIDE SEQUENCE [LARGE SCALE GENOMIC DNA]</scope>
    <source>
        <strain evidence="5">DSM 16823 / RW262 / RW262</strain>
    </source>
</reference>
<evidence type="ECO:0000259" key="3">
    <source>
        <dbReference type="Pfam" id="PF01103"/>
    </source>
</evidence>
<dbReference type="Gene3D" id="2.40.160.50">
    <property type="entry name" value="membrane protein fhac: a member of the omp85/tpsb transporter family"/>
    <property type="match status" value="1"/>
</dbReference>
<dbReference type="EMBL" id="CP002542">
    <property type="protein sequence ID" value="AEA44104.1"/>
    <property type="molecule type" value="Genomic_DNA"/>
</dbReference>
<dbReference type="Proteomes" id="UP000007463">
    <property type="component" value="Chromosome"/>
</dbReference>
<accession>F2I9E7</accession>
<dbReference type="InterPro" id="IPR000184">
    <property type="entry name" value="Bac_surfAg_D15"/>
</dbReference>
<dbReference type="KEGG" id="fte:Fluta_2118"/>
<gene>
    <name evidence="4" type="ordered locus">Fluta_2118</name>
</gene>
<sequence precursor="true">MFYQITRLIFSRRRILSILVFLFSLSALPVVGQKKESFPVRYFKRIFFDTMPKNKAQFLAYPTVAYSPETSLELGISALYVRYAKGDTNNRLSEINGFAFYTLQNQFGGIIEHAIYSDKNNWFFLGKLKFQSFPLTFYGIGANAPNVKLSKVEALQFQLKERLLHKLYGNFYGGIEFDLHHLGKVRFNDYDTNNSYEKPLGHQGSTNLGIGAGVLYDNRHNVLNVRHGFFSELAFLYYGPQFGSKYEFSTIYSDIRWFHPIRKRNVLALHAVGQFSMGNPPFNQLALLGGESIMRGYYLGRFRDRNLIAAQAEYRMLPFSFAKRWGATFFASTGFVYNTFSSVESNHLLIAGGAGLRFLLFRKKDVWVRLDVAFTKEGQGFYIFIGEAF</sequence>
<evidence type="ECO:0000313" key="5">
    <source>
        <dbReference type="Proteomes" id="UP000007463"/>
    </source>
</evidence>
<dbReference type="HOGENOM" id="CLU_046092_0_0_10"/>
<keyword evidence="2" id="KW-0472">Membrane</keyword>
<dbReference type="Pfam" id="PF01103">
    <property type="entry name" value="Omp85"/>
    <property type="match status" value="1"/>
</dbReference>
<name>F2I9E7_FLUTR</name>
<evidence type="ECO:0000256" key="1">
    <source>
        <dbReference type="ARBA" id="ARBA00004370"/>
    </source>
</evidence>
<reference evidence="4 5" key="1">
    <citation type="journal article" date="2011" name="Stand. Genomic Sci.">
        <title>Complete genome sequence of the gliding freshwater bacterium Fluviicola taffensis type strain (RW262).</title>
        <authorList>
            <person name="Woyke T."/>
            <person name="Chertkov O."/>
            <person name="Lapidus A."/>
            <person name="Nolan M."/>
            <person name="Lucas S."/>
            <person name="Del Rio T.G."/>
            <person name="Tice H."/>
            <person name="Cheng J.F."/>
            <person name="Tapia R."/>
            <person name="Han C."/>
            <person name="Goodwin L."/>
            <person name="Pitluck S."/>
            <person name="Liolios K."/>
            <person name="Pagani I."/>
            <person name="Ivanova N."/>
            <person name="Huntemann M."/>
            <person name="Mavromatis K."/>
            <person name="Mikhailova N."/>
            <person name="Pati A."/>
            <person name="Chen A."/>
            <person name="Palaniappan K."/>
            <person name="Land M."/>
            <person name="Hauser L."/>
            <person name="Brambilla E.M."/>
            <person name="Rohde M."/>
            <person name="Mwirichia R."/>
            <person name="Sikorski J."/>
            <person name="Tindall B.J."/>
            <person name="Goker M."/>
            <person name="Bristow J."/>
            <person name="Eisen J.A."/>
            <person name="Markowitz V."/>
            <person name="Hugenholtz P."/>
            <person name="Klenk H.P."/>
            <person name="Kyrpides N.C."/>
        </authorList>
    </citation>
    <scope>NUCLEOTIDE SEQUENCE [LARGE SCALE GENOMIC DNA]</scope>
    <source>
        <strain evidence="5">DSM 16823 / RW262 / RW262</strain>
    </source>
</reference>
<evidence type="ECO:0000256" key="2">
    <source>
        <dbReference type="ARBA" id="ARBA00023136"/>
    </source>
</evidence>
<dbReference type="AlphaFoldDB" id="F2I9E7"/>